<dbReference type="GO" id="GO:0009425">
    <property type="term" value="C:bacterial-type flagellum basal body"/>
    <property type="evidence" value="ECO:0007669"/>
    <property type="project" value="UniProtKB-SubCell"/>
</dbReference>
<proteinExistence type="inferred from homology"/>
<reference evidence="6 7" key="1">
    <citation type="submission" date="2019-11" db="EMBL/GenBank/DDBJ databases">
        <title>Draft genome sequence of Paludibacterium sp. dN18-1.</title>
        <authorList>
            <person name="Im W.-T."/>
        </authorList>
    </citation>
    <scope>NUCLEOTIDE SEQUENCE [LARGE SCALE GENOMIC DNA]</scope>
    <source>
        <strain evidence="7">dN 18-1</strain>
    </source>
</reference>
<evidence type="ECO:0000313" key="7">
    <source>
        <dbReference type="Proteomes" id="UP000446658"/>
    </source>
</evidence>
<dbReference type="PANTHER" id="PTHR34653">
    <property type="match status" value="1"/>
</dbReference>
<dbReference type="PANTHER" id="PTHR34653:SF1">
    <property type="entry name" value="FLAGELLAR HOOK-BASAL BODY COMPLEX PROTEIN FLIE"/>
    <property type="match status" value="1"/>
</dbReference>
<dbReference type="HAMAP" id="MF_00724">
    <property type="entry name" value="FliE"/>
    <property type="match status" value="1"/>
</dbReference>
<dbReference type="InterPro" id="IPR001624">
    <property type="entry name" value="FliE"/>
</dbReference>
<evidence type="ECO:0000256" key="5">
    <source>
        <dbReference type="NCBIfam" id="TIGR00205"/>
    </source>
</evidence>
<dbReference type="NCBIfam" id="TIGR00205">
    <property type="entry name" value="fliE"/>
    <property type="match status" value="1"/>
</dbReference>
<evidence type="ECO:0000256" key="2">
    <source>
        <dbReference type="ARBA" id="ARBA00009272"/>
    </source>
</evidence>
<dbReference type="Proteomes" id="UP000446658">
    <property type="component" value="Unassembled WGS sequence"/>
</dbReference>
<keyword evidence="3 4" id="KW-0975">Bacterial flagellum</keyword>
<dbReference type="RefSeq" id="WP_230369027.1">
    <property type="nucleotide sequence ID" value="NZ_WLYX01000001.1"/>
</dbReference>
<evidence type="ECO:0000256" key="1">
    <source>
        <dbReference type="ARBA" id="ARBA00004117"/>
    </source>
</evidence>
<protein>
    <recommendedName>
        <fullName evidence="4 5">Flagellar hook-basal body complex protein FliE</fullName>
    </recommendedName>
</protein>
<dbReference type="GO" id="GO:0003774">
    <property type="term" value="F:cytoskeletal motor activity"/>
    <property type="evidence" value="ECO:0007669"/>
    <property type="project" value="InterPro"/>
</dbReference>
<keyword evidence="7" id="KW-1185">Reference proteome</keyword>
<comment type="caution">
    <text evidence="6">The sequence shown here is derived from an EMBL/GenBank/DDBJ whole genome shotgun (WGS) entry which is preliminary data.</text>
</comment>
<dbReference type="GO" id="GO:0071973">
    <property type="term" value="P:bacterial-type flagellum-dependent cell motility"/>
    <property type="evidence" value="ECO:0007669"/>
    <property type="project" value="InterPro"/>
</dbReference>
<comment type="subcellular location">
    <subcellularLocation>
        <location evidence="1 4">Bacterial flagellum basal body</location>
    </subcellularLocation>
</comment>
<evidence type="ECO:0000256" key="4">
    <source>
        <dbReference type="HAMAP-Rule" id="MF_00724"/>
    </source>
</evidence>
<evidence type="ECO:0000313" key="6">
    <source>
        <dbReference type="EMBL" id="MTD32574.1"/>
    </source>
</evidence>
<dbReference type="PRINTS" id="PR01006">
    <property type="entry name" value="FLGHOOKFLIE"/>
</dbReference>
<dbReference type="EMBL" id="WLYX01000001">
    <property type="protein sequence ID" value="MTD32574.1"/>
    <property type="molecule type" value="Genomic_DNA"/>
</dbReference>
<keyword evidence="6" id="KW-0969">Cilium</keyword>
<dbReference type="AlphaFoldDB" id="A0A844GCT1"/>
<keyword evidence="6" id="KW-0966">Cell projection</keyword>
<gene>
    <name evidence="4 6" type="primary">fliE</name>
    <name evidence="6" type="ORF">GKE73_02425</name>
</gene>
<organism evidence="6 7">
    <name type="scientific">Paludibacterium denitrificans</name>
    <dbReference type="NCBI Taxonomy" id="2675226"/>
    <lineage>
        <taxon>Bacteria</taxon>
        <taxon>Pseudomonadati</taxon>
        <taxon>Pseudomonadota</taxon>
        <taxon>Betaproteobacteria</taxon>
        <taxon>Neisseriales</taxon>
        <taxon>Chromobacteriaceae</taxon>
        <taxon>Paludibacterium</taxon>
    </lineage>
</organism>
<evidence type="ECO:0000256" key="3">
    <source>
        <dbReference type="ARBA" id="ARBA00023143"/>
    </source>
</evidence>
<dbReference type="Pfam" id="PF02049">
    <property type="entry name" value="FliE"/>
    <property type="match status" value="1"/>
</dbReference>
<comment type="similarity">
    <text evidence="2 4">Belongs to the FliE family.</text>
</comment>
<keyword evidence="6" id="KW-0282">Flagellum</keyword>
<accession>A0A844GCT1</accession>
<sequence>MAVNNVDQLLGELRAASALAAGKTSTQTQETPQVDFADVLKSTIEQVNSAQQTSQEMQKQFELGDEGVNLQDVMVSLQKASLSFQTMVRARNKLVSAYQEIMNTRFSAGPISQAVSGYNRKLKPLYG</sequence>
<name>A0A844GCT1_9NEIS</name>
<dbReference type="GO" id="GO:0005198">
    <property type="term" value="F:structural molecule activity"/>
    <property type="evidence" value="ECO:0007669"/>
    <property type="project" value="UniProtKB-UniRule"/>
</dbReference>